<dbReference type="Proteomes" id="UP000306402">
    <property type="component" value="Unassembled WGS sequence"/>
</dbReference>
<evidence type="ECO:0000313" key="1">
    <source>
        <dbReference type="EMBL" id="TLV01328.1"/>
    </source>
</evidence>
<name>A0A5R9KYU7_9BACT</name>
<evidence type="ECO:0000313" key="2">
    <source>
        <dbReference type="Proteomes" id="UP000306402"/>
    </source>
</evidence>
<sequence>MDNAHYQMPHNLDSFNESDWYYLLIDILDGEYGLDVRKLGSSGKFIKNQLGLCKRYNLHEQYVANGIEKLWVDCDFENQSPQNYSKLSHLIKWVDDFLPKSAKVAKRLLYLFIHLNEVKLEQVDSSSKISLAELTISTAFVILNVAKSNRRRNGLVHSEAMTILEHEKIWNIVQKWINSPAMHGEYLAPGILLMIYFQKWSSHPSDKREQALIFVQETSERIRNIFMAILADLQNTTVNLDTDYIYFVDDIKAYAPDLYYYIEKYANNWTQSTAETETKESIRDMIKKEKDSLNKKPIEARIIDLRSKIEKPIDNIRTKGF</sequence>
<keyword evidence="2" id="KW-1185">Reference proteome</keyword>
<proteinExistence type="predicted"/>
<dbReference type="EMBL" id="VCEJ01000004">
    <property type="protein sequence ID" value="TLV01328.1"/>
    <property type="molecule type" value="Genomic_DNA"/>
</dbReference>
<gene>
    <name evidence="1" type="ORF">FEN17_17995</name>
</gene>
<comment type="caution">
    <text evidence="1">The sequence shown here is derived from an EMBL/GenBank/DDBJ whole genome shotgun (WGS) entry which is preliminary data.</text>
</comment>
<protein>
    <submittedName>
        <fullName evidence="1">Uncharacterized protein</fullName>
    </submittedName>
</protein>
<organism evidence="1 2">
    <name type="scientific">Dyadobacter luticola</name>
    <dbReference type="NCBI Taxonomy" id="1979387"/>
    <lineage>
        <taxon>Bacteria</taxon>
        <taxon>Pseudomonadati</taxon>
        <taxon>Bacteroidota</taxon>
        <taxon>Cytophagia</taxon>
        <taxon>Cytophagales</taxon>
        <taxon>Spirosomataceae</taxon>
        <taxon>Dyadobacter</taxon>
    </lineage>
</organism>
<dbReference type="AlphaFoldDB" id="A0A5R9KYU7"/>
<reference evidence="1 2" key="1">
    <citation type="submission" date="2019-05" db="EMBL/GenBank/DDBJ databases">
        <authorList>
            <person name="Qu J.-H."/>
        </authorList>
    </citation>
    <scope>NUCLEOTIDE SEQUENCE [LARGE SCALE GENOMIC DNA]</scope>
    <source>
        <strain evidence="1 2">T17</strain>
    </source>
</reference>
<dbReference type="RefSeq" id="WP_138366699.1">
    <property type="nucleotide sequence ID" value="NZ_VCEJ01000004.1"/>
</dbReference>
<accession>A0A5R9KYU7</accession>